<gene>
    <name evidence="2" type="ORF">PhaeoP88_00384</name>
</gene>
<dbReference type="Pfam" id="PF09608">
    <property type="entry name" value="Alph_Pro_TM"/>
    <property type="match status" value="1"/>
</dbReference>
<sequence length="296" mass="31975">MLGRAIHHKASVESRSGLHHASQRLCAALLLILPLASLAPAPTAAQTAATLIDSEPATGPREEVVLGLSQDRVAITANFDGSEILIFGAVKREAPIPQDDPLEVIVAVSGPSSPVMVRRKEKKLGIWVNTDGVLVDSAPSFYAVATSAPLSQVLSDTEDLRYRVSVGRAIRSVGAGMHIRGAQRFAEAVIRIRSDNDLYSLRENTVAVDQQTLFRTAIDMPADLTEGAYRTRILLTRGGTVVAQYETNIDVRKVGLERFLYAMSREQPFLYGLMSLAIAIAAGWGASAAFRLLRRS</sequence>
<proteinExistence type="predicted"/>
<reference evidence="2 3" key="2">
    <citation type="journal article" date="2017" name="Genome Biol. Evol.">
        <title>Trajectories and Drivers of Genome Evolution in Surface-Associated Marine Phaeobacter.</title>
        <authorList>
            <person name="Freese H.M."/>
            <person name="Sikorski J."/>
            <person name="Bunk B."/>
            <person name="Scheuner C."/>
            <person name="Meier-Kolthoff J.P."/>
            <person name="Sproer C."/>
            <person name="Gram L."/>
            <person name="Overmann J."/>
        </authorList>
    </citation>
    <scope>NUCLEOTIDE SEQUENCE [LARGE SCALE GENOMIC DNA]</scope>
    <source>
        <strain evidence="2 3">P88</strain>
    </source>
</reference>
<evidence type="ECO:0000313" key="3">
    <source>
        <dbReference type="Proteomes" id="UP000236447"/>
    </source>
</evidence>
<feature type="transmembrane region" description="Helical" evidence="1">
    <location>
        <begin position="269"/>
        <end position="293"/>
    </location>
</feature>
<name>A0A2I7K5A2_9RHOB</name>
<reference evidence="2 3" key="1">
    <citation type="journal article" date="2017" name="Front. Microbiol.">
        <title>Phaeobacter piscinae sp. nov., a species of the Roseobacter group and potential aquaculture probiont.</title>
        <authorList>
            <person name="Sonnenschein E.C."/>
            <person name="Phippen C.B.W."/>
            <person name="Nielsen K.F."/>
            <person name="Mateiu R.V."/>
            <person name="Melchiorsen J."/>
            <person name="Gram L."/>
            <person name="Overmann J."/>
            <person name="Freese H.M."/>
        </authorList>
    </citation>
    <scope>NUCLEOTIDE SEQUENCE [LARGE SCALE GENOMIC DNA]</scope>
    <source>
        <strain evidence="2 3">P88</strain>
    </source>
</reference>
<organism evidence="2 3">
    <name type="scientific">Phaeobacter inhibens</name>
    <dbReference type="NCBI Taxonomy" id="221822"/>
    <lineage>
        <taxon>Bacteria</taxon>
        <taxon>Pseudomonadati</taxon>
        <taxon>Pseudomonadota</taxon>
        <taxon>Alphaproteobacteria</taxon>
        <taxon>Rhodobacterales</taxon>
        <taxon>Roseobacteraceae</taxon>
        <taxon>Phaeobacter</taxon>
    </lineage>
</organism>
<dbReference type="InterPro" id="IPR019088">
    <property type="entry name" value="CHP02186-rel_TM"/>
</dbReference>
<keyword evidence="1" id="KW-1133">Transmembrane helix</keyword>
<dbReference type="AlphaFoldDB" id="A0A2I7K5A2"/>
<accession>A0A2I7K5A2</accession>
<dbReference type="RefSeq" id="WP_102882965.1">
    <property type="nucleotide sequence ID" value="NZ_CP010725.1"/>
</dbReference>
<dbReference type="Proteomes" id="UP000236447">
    <property type="component" value="Chromosome"/>
</dbReference>
<evidence type="ECO:0000256" key="1">
    <source>
        <dbReference type="SAM" id="Phobius"/>
    </source>
</evidence>
<dbReference type="EMBL" id="CP010725">
    <property type="protein sequence ID" value="AUQ97786.1"/>
    <property type="molecule type" value="Genomic_DNA"/>
</dbReference>
<protein>
    <submittedName>
        <fullName evidence="2">Transmembrane protein</fullName>
    </submittedName>
</protein>
<evidence type="ECO:0000313" key="2">
    <source>
        <dbReference type="EMBL" id="AUQ97786.1"/>
    </source>
</evidence>
<keyword evidence="1 2" id="KW-0812">Transmembrane</keyword>
<keyword evidence="1" id="KW-0472">Membrane</keyword>